<dbReference type="RefSeq" id="WP_123896921.1">
    <property type="nucleotide sequence ID" value="NZ_RPFJ01000006.1"/>
</dbReference>
<dbReference type="GO" id="GO:0042840">
    <property type="term" value="P:D-glucuronate catabolic process"/>
    <property type="evidence" value="ECO:0007669"/>
    <property type="project" value="TreeGrafter"/>
</dbReference>
<dbReference type="EMBL" id="RPFJ01000006">
    <property type="protein sequence ID" value="RPD98604.1"/>
    <property type="molecule type" value="Genomic_DNA"/>
</dbReference>
<accession>A0A3N4NQU1</accession>
<gene>
    <name evidence="2" type="ORF">EGM88_05275</name>
</gene>
<evidence type="ECO:0000259" key="1">
    <source>
        <dbReference type="Pfam" id="PF01553"/>
    </source>
</evidence>
<dbReference type="OrthoDB" id="1078132at2"/>
<dbReference type="GO" id="GO:0019698">
    <property type="term" value="P:D-galacturonate catabolic process"/>
    <property type="evidence" value="ECO:0007669"/>
    <property type="project" value="TreeGrafter"/>
</dbReference>
<comment type="caution">
    <text evidence="2">The sequence shown here is derived from an EMBL/GenBank/DDBJ whole genome shotgun (WGS) entry which is preliminary data.</text>
</comment>
<protein>
    <recommendedName>
        <fullName evidence="1">Phospholipid/glycerol acyltransferase domain-containing protein</fullName>
    </recommendedName>
</protein>
<feature type="domain" description="Phospholipid/glycerol acyltransferase" evidence="1">
    <location>
        <begin position="85"/>
        <end position="197"/>
    </location>
</feature>
<organism evidence="2 3">
    <name type="scientific">Aureibaculum marinum</name>
    <dbReference type="NCBI Taxonomy" id="2487930"/>
    <lineage>
        <taxon>Bacteria</taxon>
        <taxon>Pseudomonadati</taxon>
        <taxon>Bacteroidota</taxon>
        <taxon>Flavobacteriia</taxon>
        <taxon>Flavobacteriales</taxon>
        <taxon>Flavobacteriaceae</taxon>
        <taxon>Aureibaculum</taxon>
    </lineage>
</organism>
<dbReference type="InterPro" id="IPR002123">
    <property type="entry name" value="Plipid/glycerol_acylTrfase"/>
</dbReference>
<dbReference type="AlphaFoldDB" id="A0A3N4NQU1"/>
<evidence type="ECO:0000313" key="2">
    <source>
        <dbReference type="EMBL" id="RPD98604.1"/>
    </source>
</evidence>
<dbReference type="GO" id="GO:0016746">
    <property type="term" value="F:acyltransferase activity"/>
    <property type="evidence" value="ECO:0007669"/>
    <property type="project" value="InterPro"/>
</dbReference>
<sequence>MTITKEIATIFNTIAPYNQQQIEAALQWLTTSSQFKEGVKYFYPDWVDEEIIHKLNQCKTCADFQVNFIEPMISSLIENSINNLYITGLEEVARKGNHLYISNHRDIFLDSGLLQYTLYHKGFPFTEISLGDNLIVNPVMERVAKLNNMYTVFRSGTRVELLQNAKNLSAYLRYSITRKNVSSWIAQGNGRTKDGNDKTFPGLVRMLLMSGGDNLKQSLSDLKIVISSVSYEYEPCAVEKAIELQTKEELGVYKKSKFENINSIIKGIEDQKGDVSLHFEELNVDAIDFSGDLKSTIRAIAGEMDRLVYKNYKLFKTNYIAYDMLHQTNLFVDFYTQENLIEFKSYIQEQSDDIDIQERLLKMYANPVLNKQRDVN</sequence>
<dbReference type="PANTHER" id="PTHR30068:SF3">
    <property type="entry name" value="PHOSPHOLIPID_GLYCEROL ACYLTRANSFERASE DOMAIN-CONTAINING PROTEIN"/>
    <property type="match status" value="1"/>
</dbReference>
<dbReference type="Proteomes" id="UP000270856">
    <property type="component" value="Unassembled WGS sequence"/>
</dbReference>
<dbReference type="Pfam" id="PF01553">
    <property type="entry name" value="Acyltransferase"/>
    <property type="match status" value="1"/>
</dbReference>
<proteinExistence type="predicted"/>
<dbReference type="SUPFAM" id="SSF69593">
    <property type="entry name" value="Glycerol-3-phosphate (1)-acyltransferase"/>
    <property type="match status" value="1"/>
</dbReference>
<dbReference type="PANTHER" id="PTHR30068">
    <property type="entry name" value="URONATE ISOMERASE"/>
    <property type="match status" value="1"/>
</dbReference>
<reference evidence="2 3" key="1">
    <citation type="submission" date="2018-11" db="EMBL/GenBank/DDBJ databases">
        <title>Aureibaculum marinum gen. nov., sp. nov., a member of the family Flavobacteriaceae isolated from the Bohai Sea.</title>
        <authorList>
            <person name="Ji X."/>
        </authorList>
    </citation>
    <scope>NUCLEOTIDE SEQUENCE [LARGE SCALE GENOMIC DNA]</scope>
    <source>
        <strain evidence="2 3">BH-SD17</strain>
    </source>
</reference>
<evidence type="ECO:0000313" key="3">
    <source>
        <dbReference type="Proteomes" id="UP000270856"/>
    </source>
</evidence>
<name>A0A3N4NQU1_9FLAO</name>
<keyword evidence="3" id="KW-1185">Reference proteome</keyword>